<keyword evidence="2" id="KW-1185">Reference proteome</keyword>
<name>A0A1M6QUC1_9PROT</name>
<accession>A0A1M6QUC1</accession>
<protein>
    <submittedName>
        <fullName evidence="1">Uncharacterized protein</fullName>
    </submittedName>
</protein>
<organism evidence="1 2">
    <name type="scientific">Muricoccus roseus</name>
    <dbReference type="NCBI Taxonomy" id="198092"/>
    <lineage>
        <taxon>Bacteria</taxon>
        <taxon>Pseudomonadati</taxon>
        <taxon>Pseudomonadota</taxon>
        <taxon>Alphaproteobacteria</taxon>
        <taxon>Acetobacterales</taxon>
        <taxon>Roseomonadaceae</taxon>
        <taxon>Muricoccus</taxon>
    </lineage>
</organism>
<dbReference type="RefSeq" id="WP_139281429.1">
    <property type="nucleotide sequence ID" value="NZ_FQZF01000038.1"/>
</dbReference>
<dbReference type="STRING" id="198092.SAMN02745194_04524"/>
<sequence>MNATVRPETATPVHPALMSRRKVYPNAPHSYADHEMAQARANQRHAALTLLVDKLETALGNANARLQRGHQTDDTVETLDLLCACVDRVVPDLTAHIEDLEEVL</sequence>
<evidence type="ECO:0000313" key="2">
    <source>
        <dbReference type="Proteomes" id="UP000184387"/>
    </source>
</evidence>
<gene>
    <name evidence="1" type="ORF">SAMN02745194_04524</name>
</gene>
<reference evidence="1 2" key="1">
    <citation type="submission" date="2016-11" db="EMBL/GenBank/DDBJ databases">
        <authorList>
            <person name="Jaros S."/>
            <person name="Januszkiewicz K."/>
            <person name="Wedrychowicz H."/>
        </authorList>
    </citation>
    <scope>NUCLEOTIDE SEQUENCE [LARGE SCALE GENOMIC DNA]</scope>
    <source>
        <strain evidence="1 2">DSM 14916</strain>
    </source>
</reference>
<proteinExistence type="predicted"/>
<dbReference type="Proteomes" id="UP000184387">
    <property type="component" value="Unassembled WGS sequence"/>
</dbReference>
<dbReference type="AlphaFoldDB" id="A0A1M6QUC1"/>
<evidence type="ECO:0000313" key="1">
    <source>
        <dbReference type="EMBL" id="SHK23919.1"/>
    </source>
</evidence>
<dbReference type="EMBL" id="FQZF01000038">
    <property type="protein sequence ID" value="SHK23919.1"/>
    <property type="molecule type" value="Genomic_DNA"/>
</dbReference>